<organism evidence="2 3">
    <name type="scientific">Nephila pilipes</name>
    <name type="common">Giant wood spider</name>
    <name type="synonym">Nephila maculata</name>
    <dbReference type="NCBI Taxonomy" id="299642"/>
    <lineage>
        <taxon>Eukaryota</taxon>
        <taxon>Metazoa</taxon>
        <taxon>Ecdysozoa</taxon>
        <taxon>Arthropoda</taxon>
        <taxon>Chelicerata</taxon>
        <taxon>Arachnida</taxon>
        <taxon>Araneae</taxon>
        <taxon>Araneomorphae</taxon>
        <taxon>Entelegynae</taxon>
        <taxon>Araneoidea</taxon>
        <taxon>Nephilidae</taxon>
        <taxon>Nephila</taxon>
    </lineage>
</organism>
<keyword evidence="3" id="KW-1185">Reference proteome</keyword>
<dbReference type="EMBL" id="BMAW01011487">
    <property type="protein sequence ID" value="GFT24112.1"/>
    <property type="molecule type" value="Genomic_DNA"/>
</dbReference>
<feature type="compositionally biased region" description="Acidic residues" evidence="1">
    <location>
        <begin position="14"/>
        <end position="23"/>
    </location>
</feature>
<feature type="compositionally biased region" description="Polar residues" evidence="1">
    <location>
        <begin position="44"/>
        <end position="55"/>
    </location>
</feature>
<accession>A0A8X6NN35</accession>
<reference evidence="2" key="1">
    <citation type="submission" date="2020-08" db="EMBL/GenBank/DDBJ databases">
        <title>Multicomponent nature underlies the extraordinary mechanical properties of spider dragline silk.</title>
        <authorList>
            <person name="Kono N."/>
            <person name="Nakamura H."/>
            <person name="Mori M."/>
            <person name="Yoshida Y."/>
            <person name="Ohtoshi R."/>
            <person name="Malay A.D."/>
            <person name="Moran D.A.P."/>
            <person name="Tomita M."/>
            <person name="Numata K."/>
            <person name="Arakawa K."/>
        </authorList>
    </citation>
    <scope>NUCLEOTIDE SEQUENCE</scope>
</reference>
<protein>
    <submittedName>
        <fullName evidence="2">Uncharacterized protein</fullName>
    </submittedName>
</protein>
<name>A0A8X6NN35_NEPPI</name>
<evidence type="ECO:0000313" key="3">
    <source>
        <dbReference type="Proteomes" id="UP000887013"/>
    </source>
</evidence>
<feature type="non-terminal residue" evidence="2">
    <location>
        <position position="1"/>
    </location>
</feature>
<dbReference type="AlphaFoldDB" id="A0A8X6NN35"/>
<proteinExistence type="predicted"/>
<comment type="caution">
    <text evidence="2">The sequence shown here is derived from an EMBL/GenBank/DDBJ whole genome shotgun (WGS) entry which is preliminary data.</text>
</comment>
<feature type="region of interest" description="Disordered" evidence="1">
    <location>
        <begin position="1"/>
        <end position="55"/>
    </location>
</feature>
<dbReference type="Proteomes" id="UP000887013">
    <property type="component" value="Unassembled WGS sequence"/>
</dbReference>
<gene>
    <name evidence="2" type="ORF">NPIL_530571</name>
</gene>
<evidence type="ECO:0000313" key="2">
    <source>
        <dbReference type="EMBL" id="GFT24112.1"/>
    </source>
</evidence>
<evidence type="ECO:0000256" key="1">
    <source>
        <dbReference type="SAM" id="MobiDB-lite"/>
    </source>
</evidence>
<sequence>DNNEQFDPPTDAQDISDSDDDEERIPREATCQQDDSALEENVFWENNSTSNNFLS</sequence>